<protein>
    <submittedName>
        <fullName evidence="1">Uncharacterized protein</fullName>
    </submittedName>
</protein>
<sequence length="37" mass="4074">CIFRYPPNVSTGVASGSRVGLSCQARAGRPCHRWRAR</sequence>
<accession>A0A6J4QA56</accession>
<name>A0A6J4QA56_9BACT</name>
<evidence type="ECO:0000313" key="1">
    <source>
        <dbReference type="EMBL" id="CAA9436080.1"/>
    </source>
</evidence>
<dbReference type="AlphaFoldDB" id="A0A6J4QA56"/>
<feature type="non-terminal residue" evidence="1">
    <location>
        <position position="1"/>
    </location>
</feature>
<organism evidence="1">
    <name type="scientific">uncultured Phycisphaerae bacterium</name>
    <dbReference type="NCBI Taxonomy" id="904963"/>
    <lineage>
        <taxon>Bacteria</taxon>
        <taxon>Pseudomonadati</taxon>
        <taxon>Planctomycetota</taxon>
        <taxon>Phycisphaerae</taxon>
        <taxon>environmental samples</taxon>
    </lineage>
</organism>
<proteinExistence type="predicted"/>
<reference evidence="1" key="1">
    <citation type="submission" date="2020-02" db="EMBL/GenBank/DDBJ databases">
        <authorList>
            <person name="Meier V. D."/>
        </authorList>
    </citation>
    <scope>NUCLEOTIDE SEQUENCE</scope>
    <source>
        <strain evidence="1">AVDCRST_MAG64</strain>
    </source>
</reference>
<feature type="non-terminal residue" evidence="1">
    <location>
        <position position="37"/>
    </location>
</feature>
<gene>
    <name evidence="1" type="ORF">AVDCRST_MAG64-4098</name>
</gene>
<dbReference type="EMBL" id="CADCUQ010000881">
    <property type="protein sequence ID" value="CAA9436080.1"/>
    <property type="molecule type" value="Genomic_DNA"/>
</dbReference>